<evidence type="ECO:0000256" key="1">
    <source>
        <dbReference type="SAM" id="MobiDB-lite"/>
    </source>
</evidence>
<dbReference type="Proteomes" id="UP000295197">
    <property type="component" value="Unassembled WGS sequence"/>
</dbReference>
<evidence type="ECO:0000256" key="2">
    <source>
        <dbReference type="SAM" id="Phobius"/>
    </source>
</evidence>
<feature type="region of interest" description="Disordered" evidence="1">
    <location>
        <begin position="704"/>
        <end position="727"/>
    </location>
</feature>
<proteinExistence type="predicted"/>
<feature type="transmembrane region" description="Helical" evidence="2">
    <location>
        <begin position="647"/>
        <end position="665"/>
    </location>
</feature>
<feature type="transmembrane region" description="Helical" evidence="2">
    <location>
        <begin position="610"/>
        <end position="635"/>
    </location>
</feature>
<evidence type="ECO:0000313" key="4">
    <source>
        <dbReference type="Proteomes" id="UP000295197"/>
    </source>
</evidence>
<sequence length="727" mass="85400">MSFSFPFLNQVEEILNNYQISIVTIPRIDDHHPESEGESENSSEESISASNIIQQAELTEVSNVSTSNNVLYRIQFNETDISNINSIENLQGPPLYDFHNIDVFRSRSISLTIEVISKFCYSVLSGETLRKDGALNYMDALSKKLEAWIINYSTDLPSDFSLVVFNFFNTVKYCLKRNYDLIDFVIVNYSKDRFDNYFVLDKRDNDFINGLDNNVKNALKIFDVVDTLSMKDLFLKIDRSDFTDIRDLLEVVKHLGSLYPDITDVIRLKANFLLYKWHKRYTKDISSEDDFKLRIGVEVTSFKNHIKESNVFEAWNTKIERHYILEDDKKKYLQFAKATINKEKDLSNLKFYEFHTLIKYYKDILPSEEKLKSILDYLLQLDTESWSKYDQYCIEVIKDYAVNNYFSLCTQNKNLSIESCDILYEKCCGYLSGVSLNYFLQFKYLRFILDKIEKEVTEESNNDKLLQKSAHYYKLIENKYSKVLDEYYEKKNWAYDKNNYIFLLTSEESLIKINNPECELDSFIVFTSFVLPYNKNEIELNYSKTRQKFREVKSQLKIINTLRNDLNKLDSLNKEFDRKESRNMEIIGLFTAIITFILSSIPAFKFVDNIYQAILFTLSIASSLGLFVLIIFSFTRGARKVFIEERNWILFLVVCFLAIITYFSLINFENRSVKGIISAEIKNKEEAKVIDSLKRFSLYEEMQDSNSAKQVEDKGNIIDSSKDLKKK</sequence>
<dbReference type="AlphaFoldDB" id="A0A4R3VIT4"/>
<keyword evidence="2" id="KW-0472">Membrane</keyword>
<keyword evidence="2" id="KW-0812">Transmembrane</keyword>
<feature type="compositionally biased region" description="Basic and acidic residues" evidence="1">
    <location>
        <begin position="710"/>
        <end position="727"/>
    </location>
</feature>
<dbReference type="RefSeq" id="WP_132779179.1">
    <property type="nucleotide sequence ID" value="NZ_SMBZ01000071.1"/>
</dbReference>
<dbReference type="EMBL" id="SMBZ01000071">
    <property type="protein sequence ID" value="TCV05657.1"/>
    <property type="molecule type" value="Genomic_DNA"/>
</dbReference>
<keyword evidence="4" id="KW-1185">Reference proteome</keyword>
<feature type="region of interest" description="Disordered" evidence="1">
    <location>
        <begin position="29"/>
        <end position="48"/>
    </location>
</feature>
<gene>
    <name evidence="3" type="ORF">EDC17_107111</name>
</gene>
<evidence type="ECO:0000313" key="3">
    <source>
        <dbReference type="EMBL" id="TCV05657.1"/>
    </source>
</evidence>
<organism evidence="3 4">
    <name type="scientific">Sphingobacterium alimentarium</name>
    <dbReference type="NCBI Taxonomy" id="797292"/>
    <lineage>
        <taxon>Bacteria</taxon>
        <taxon>Pseudomonadati</taxon>
        <taxon>Bacteroidota</taxon>
        <taxon>Sphingobacteriia</taxon>
        <taxon>Sphingobacteriales</taxon>
        <taxon>Sphingobacteriaceae</taxon>
        <taxon>Sphingobacterium</taxon>
    </lineage>
</organism>
<accession>A0A4R3VIT4</accession>
<protein>
    <submittedName>
        <fullName evidence="3">Uncharacterized protein</fullName>
    </submittedName>
</protein>
<keyword evidence="2" id="KW-1133">Transmembrane helix</keyword>
<feature type="transmembrane region" description="Helical" evidence="2">
    <location>
        <begin position="586"/>
        <end position="604"/>
    </location>
</feature>
<dbReference type="OrthoDB" id="1448275at2"/>
<comment type="caution">
    <text evidence="3">The sequence shown here is derived from an EMBL/GenBank/DDBJ whole genome shotgun (WGS) entry which is preliminary data.</text>
</comment>
<name>A0A4R3VIT4_9SPHI</name>
<reference evidence="3 4" key="1">
    <citation type="submission" date="2019-03" db="EMBL/GenBank/DDBJ databases">
        <title>Genomic Encyclopedia of Type Strains, Phase IV (KMG-IV): sequencing the most valuable type-strain genomes for metagenomic binning, comparative biology and taxonomic classification.</title>
        <authorList>
            <person name="Goeker M."/>
        </authorList>
    </citation>
    <scope>NUCLEOTIDE SEQUENCE [LARGE SCALE GENOMIC DNA]</scope>
    <source>
        <strain evidence="3 4">DSM 22362</strain>
    </source>
</reference>